<dbReference type="GO" id="GO:0005509">
    <property type="term" value="F:calcium ion binding"/>
    <property type="evidence" value="ECO:0007669"/>
    <property type="project" value="InterPro"/>
</dbReference>
<dbReference type="SMART" id="SM00054">
    <property type="entry name" value="EFh"/>
    <property type="match status" value="3"/>
</dbReference>
<dbReference type="EMBL" id="JAIWYP010000002">
    <property type="protein sequence ID" value="KAH3860354.1"/>
    <property type="molecule type" value="Genomic_DNA"/>
</dbReference>
<feature type="region of interest" description="Disordered" evidence="11">
    <location>
        <begin position="51"/>
        <end position="70"/>
    </location>
</feature>
<dbReference type="Pfam" id="PF13202">
    <property type="entry name" value="EF-hand_5"/>
    <property type="match status" value="1"/>
</dbReference>
<dbReference type="Gene3D" id="1.10.238.10">
    <property type="entry name" value="EF-hand"/>
    <property type="match status" value="1"/>
</dbReference>
<feature type="transmembrane region" description="Helical" evidence="12">
    <location>
        <begin position="468"/>
        <end position="488"/>
    </location>
</feature>
<dbReference type="InterPro" id="IPR002048">
    <property type="entry name" value="EF_hand_dom"/>
</dbReference>
<evidence type="ECO:0000256" key="1">
    <source>
        <dbReference type="ARBA" id="ARBA00004141"/>
    </source>
</evidence>
<dbReference type="InterPro" id="IPR013112">
    <property type="entry name" value="FAD-bd_8"/>
</dbReference>
<dbReference type="InterPro" id="IPR011992">
    <property type="entry name" value="EF-hand-dom_pair"/>
</dbReference>
<keyword evidence="16" id="KW-1185">Reference proteome</keyword>
<dbReference type="GO" id="GO:0042554">
    <property type="term" value="P:superoxide anion generation"/>
    <property type="evidence" value="ECO:0007669"/>
    <property type="project" value="TreeGrafter"/>
</dbReference>
<evidence type="ECO:0000259" key="13">
    <source>
        <dbReference type="PROSITE" id="PS50222"/>
    </source>
</evidence>
<dbReference type="PANTHER" id="PTHR11972:SF58">
    <property type="entry name" value="NADPH OXIDASE 5"/>
    <property type="match status" value="1"/>
</dbReference>
<keyword evidence="4" id="KW-0274">FAD</keyword>
<dbReference type="Pfam" id="PF08022">
    <property type="entry name" value="FAD_binding_8"/>
    <property type="match status" value="1"/>
</dbReference>
<protein>
    <recommendedName>
        <fullName evidence="17">NADPH oxidase 5</fullName>
    </recommendedName>
</protein>
<dbReference type="Gene3D" id="3.40.50.80">
    <property type="entry name" value="Nucleotide-binding domain of ferredoxin-NADP reductase (FNR) module"/>
    <property type="match status" value="1"/>
</dbReference>
<dbReference type="PRINTS" id="PR00466">
    <property type="entry name" value="GP91PHOX"/>
</dbReference>
<evidence type="ECO:0000256" key="6">
    <source>
        <dbReference type="ARBA" id="ARBA00022857"/>
    </source>
</evidence>
<dbReference type="InterPro" id="IPR039261">
    <property type="entry name" value="FNR_nucleotide-bd"/>
</dbReference>
<dbReference type="SUPFAM" id="SSF52343">
    <property type="entry name" value="Ferredoxin reductase-like, C-terminal NADP-linked domain"/>
    <property type="match status" value="1"/>
</dbReference>
<organism evidence="15 16">
    <name type="scientific">Dreissena polymorpha</name>
    <name type="common">Zebra mussel</name>
    <name type="synonym">Mytilus polymorpha</name>
    <dbReference type="NCBI Taxonomy" id="45954"/>
    <lineage>
        <taxon>Eukaryota</taxon>
        <taxon>Metazoa</taxon>
        <taxon>Spiralia</taxon>
        <taxon>Lophotrochozoa</taxon>
        <taxon>Mollusca</taxon>
        <taxon>Bivalvia</taxon>
        <taxon>Autobranchia</taxon>
        <taxon>Heteroconchia</taxon>
        <taxon>Euheterodonta</taxon>
        <taxon>Imparidentia</taxon>
        <taxon>Neoheterodontei</taxon>
        <taxon>Myida</taxon>
        <taxon>Dreissenoidea</taxon>
        <taxon>Dreissenidae</taxon>
        <taxon>Dreissena</taxon>
    </lineage>
</organism>
<keyword evidence="2" id="KW-0285">Flavoprotein</keyword>
<dbReference type="SUPFAM" id="SSF47473">
    <property type="entry name" value="EF-hand"/>
    <property type="match status" value="1"/>
</dbReference>
<proteinExistence type="predicted"/>
<feature type="transmembrane region" description="Helical" evidence="12">
    <location>
        <begin position="342"/>
        <end position="362"/>
    </location>
</feature>
<dbReference type="Pfam" id="PF08030">
    <property type="entry name" value="NAD_binding_6"/>
    <property type="match status" value="1"/>
</dbReference>
<dbReference type="OrthoDB" id="167398at2759"/>
<reference evidence="15" key="1">
    <citation type="journal article" date="2019" name="bioRxiv">
        <title>The Genome of the Zebra Mussel, Dreissena polymorpha: A Resource for Invasive Species Research.</title>
        <authorList>
            <person name="McCartney M.A."/>
            <person name="Auch B."/>
            <person name="Kono T."/>
            <person name="Mallez S."/>
            <person name="Zhang Y."/>
            <person name="Obille A."/>
            <person name="Becker A."/>
            <person name="Abrahante J.E."/>
            <person name="Garbe J."/>
            <person name="Badalamenti J.P."/>
            <person name="Herman A."/>
            <person name="Mangelson H."/>
            <person name="Liachko I."/>
            <person name="Sullivan S."/>
            <person name="Sone E.D."/>
            <person name="Koren S."/>
            <person name="Silverstein K.A.T."/>
            <person name="Beckman K.B."/>
            <person name="Gohl D.M."/>
        </authorList>
    </citation>
    <scope>NUCLEOTIDE SEQUENCE</scope>
    <source>
        <strain evidence="15">Duluth1</strain>
        <tissue evidence="15">Whole animal</tissue>
    </source>
</reference>
<sequence>MPEINGVLNPSFLHDVTGTSQVGTGHKPHGKRQTDPINVNQSAVIRIPEDKQRVVKSDSAPPEKAPASDHDVKVTITDYTKKDKTTLCQQDSAVLLRPLARRRPGTVVDSLRKAENPPPLDEDYLRSSLNFSEERIKGRKLMYMQMGPMTDEDAKWLNGLECKFKEFAGDDGQIDQQEFQKALGLRKSFFAERFFELFDLDGSGDIKPEELVTGMRMLLKGTPAQKLQFLFDVYDADGSGSIDRDELMNVLKACMEESSLSLTDENLADLTDALFDTADEDESGTITFEELRNELEKHPGVIENLTISAAQWLRPPDKKNDGKSRFRYFTADYCKNNLRKVIYFWLFWILNAVLFAMAMYQYRAYNVWLMLARGGGLCLNFNCAWVLVLMLRKCITFLRMTKLCQVLPFDQHILFHKMTAFAIAFFAVEHMLAHIGNAVVLTVGNAANETQTWEVLFTTVLGLGLVEGWAYITGWILMVILIVIVICSHPFVRRSGHFQVFYWTHMLYVPFWILLILHCKRFWMFIVGPGVLFLLEKVSRSKLIKMARFGDTYIEEVNLLPSGVTHLVITRPTNFRFRPGDYIFIQIPEIATYEWHPFTISSAPEMEGHIWLHVRSAGHWTRKLYEYFDKHDVNAAQNADQTAVRRRGTSKKFVKIEQAYARQSEARKSRASRKSSSKPSKQTHKVVNVKCFIDGPYGTGTREVFDTEHAVLIGAGIGVTPMASILQSVWYRFTALKQTCPNCDHVWYPIEEEEMDMNLKKVDFVWINRDQKSFEWFLTLLNQIEMEQSDHHGPLENCIQMHMYMTAAQKKTDMKGIGLQIALDLMYEKSHRDLITGLRTKTEPGRPNWNKIFKAIKDENKGKVKVFFCGAPALGKTVKEAAAKFGFAFSKENF</sequence>
<feature type="domain" description="EF-hand" evidence="13">
    <location>
        <begin position="222"/>
        <end position="257"/>
    </location>
</feature>
<comment type="subcellular location">
    <subcellularLocation>
        <location evidence="1">Membrane</location>
        <topology evidence="1">Multi-pass membrane protein</topology>
    </subcellularLocation>
</comment>
<feature type="region of interest" description="Disordered" evidence="11">
    <location>
        <begin position="1"/>
        <end position="37"/>
    </location>
</feature>
<dbReference type="AlphaFoldDB" id="A0A9D4R9Q9"/>
<dbReference type="PANTHER" id="PTHR11972">
    <property type="entry name" value="NADPH OXIDASE"/>
    <property type="match status" value="1"/>
</dbReference>
<dbReference type="InterPro" id="IPR017938">
    <property type="entry name" value="Riboflavin_synthase-like_b-brl"/>
</dbReference>
<dbReference type="Gene3D" id="2.40.30.10">
    <property type="entry name" value="Translation factors"/>
    <property type="match status" value="1"/>
</dbReference>
<evidence type="ECO:0000259" key="14">
    <source>
        <dbReference type="PROSITE" id="PS51384"/>
    </source>
</evidence>
<evidence type="ECO:0000256" key="4">
    <source>
        <dbReference type="ARBA" id="ARBA00022827"/>
    </source>
</evidence>
<keyword evidence="3 12" id="KW-0812">Transmembrane</keyword>
<gene>
    <name evidence="15" type="ORF">DPMN_023252</name>
</gene>
<evidence type="ECO:0000256" key="10">
    <source>
        <dbReference type="ARBA" id="ARBA00049908"/>
    </source>
</evidence>
<dbReference type="Pfam" id="PF13499">
    <property type="entry name" value="EF-hand_7"/>
    <property type="match status" value="1"/>
</dbReference>
<dbReference type="InterPro" id="IPR013130">
    <property type="entry name" value="Fe3_Rdtase_TM_dom"/>
</dbReference>
<comment type="catalytic activity">
    <reaction evidence="10">
        <text>NADPH + 2 O2 = 2 superoxide + NADP(+) + H(+)</text>
        <dbReference type="Rhea" id="RHEA:63180"/>
        <dbReference type="ChEBI" id="CHEBI:15378"/>
        <dbReference type="ChEBI" id="CHEBI:15379"/>
        <dbReference type="ChEBI" id="CHEBI:18421"/>
        <dbReference type="ChEBI" id="CHEBI:57783"/>
        <dbReference type="ChEBI" id="CHEBI:58349"/>
    </reaction>
</comment>
<evidence type="ECO:0000256" key="2">
    <source>
        <dbReference type="ARBA" id="ARBA00022630"/>
    </source>
</evidence>
<evidence type="ECO:0000256" key="5">
    <source>
        <dbReference type="ARBA" id="ARBA00022837"/>
    </source>
</evidence>
<evidence type="ECO:0000313" key="16">
    <source>
        <dbReference type="Proteomes" id="UP000828390"/>
    </source>
</evidence>
<dbReference type="Proteomes" id="UP000828390">
    <property type="component" value="Unassembled WGS sequence"/>
</dbReference>
<dbReference type="FunFam" id="2.40.30.10:FF:000056">
    <property type="entry name" value="NADPH oxidase 5"/>
    <property type="match status" value="1"/>
</dbReference>
<dbReference type="Pfam" id="PF01794">
    <property type="entry name" value="Ferric_reduct"/>
    <property type="match status" value="1"/>
</dbReference>
<feature type="domain" description="EF-hand" evidence="13">
    <location>
        <begin position="266"/>
        <end position="301"/>
    </location>
</feature>
<keyword evidence="8" id="KW-0560">Oxidoreductase</keyword>
<evidence type="ECO:0000256" key="9">
    <source>
        <dbReference type="ARBA" id="ARBA00023136"/>
    </source>
</evidence>
<evidence type="ECO:0000256" key="7">
    <source>
        <dbReference type="ARBA" id="ARBA00022989"/>
    </source>
</evidence>
<dbReference type="InterPro" id="IPR013121">
    <property type="entry name" value="Fe_red_NAD-bd_6"/>
</dbReference>
<evidence type="ECO:0008006" key="17">
    <source>
        <dbReference type="Google" id="ProtNLM"/>
    </source>
</evidence>
<accession>A0A9D4R9Q9</accession>
<dbReference type="SFLD" id="SFLDS00052">
    <property type="entry name" value="Ferric_Reductase_Domain"/>
    <property type="match status" value="1"/>
</dbReference>
<dbReference type="PROSITE" id="PS00018">
    <property type="entry name" value="EF_HAND_1"/>
    <property type="match status" value="2"/>
</dbReference>
<keyword evidence="5" id="KW-0106">Calcium</keyword>
<dbReference type="SFLD" id="SFLDG01169">
    <property type="entry name" value="NADPH_oxidase_subgroup_(NOX)"/>
    <property type="match status" value="1"/>
</dbReference>
<reference evidence="15" key="2">
    <citation type="submission" date="2020-11" db="EMBL/GenBank/DDBJ databases">
        <authorList>
            <person name="McCartney M.A."/>
            <person name="Auch B."/>
            <person name="Kono T."/>
            <person name="Mallez S."/>
            <person name="Becker A."/>
            <person name="Gohl D.M."/>
            <person name="Silverstein K.A.T."/>
            <person name="Koren S."/>
            <person name="Bechman K.B."/>
            <person name="Herman A."/>
            <person name="Abrahante J.E."/>
            <person name="Garbe J."/>
        </authorList>
    </citation>
    <scope>NUCLEOTIDE SEQUENCE</scope>
    <source>
        <strain evidence="15">Duluth1</strain>
        <tissue evidence="15">Whole animal</tissue>
    </source>
</reference>
<dbReference type="InterPro" id="IPR017927">
    <property type="entry name" value="FAD-bd_FR_type"/>
</dbReference>
<dbReference type="SFLD" id="SFLDG01168">
    <property type="entry name" value="Ferric_reductase_subgroup_(FRE"/>
    <property type="match status" value="1"/>
</dbReference>
<dbReference type="GO" id="GO:0006952">
    <property type="term" value="P:defense response"/>
    <property type="evidence" value="ECO:0007669"/>
    <property type="project" value="TreeGrafter"/>
</dbReference>
<feature type="transmembrane region" description="Helical" evidence="12">
    <location>
        <begin position="368"/>
        <end position="391"/>
    </location>
</feature>
<dbReference type="InterPro" id="IPR050369">
    <property type="entry name" value="RBOH/FRE"/>
</dbReference>
<dbReference type="SUPFAM" id="SSF63380">
    <property type="entry name" value="Riboflavin synthase domain-like"/>
    <property type="match status" value="1"/>
</dbReference>
<feature type="domain" description="EF-hand" evidence="13">
    <location>
        <begin position="186"/>
        <end position="221"/>
    </location>
</feature>
<dbReference type="FunFam" id="3.40.50.80:FF:000012">
    <property type="entry name" value="NADPH oxidase, isoform B"/>
    <property type="match status" value="1"/>
</dbReference>
<evidence type="ECO:0000256" key="12">
    <source>
        <dbReference type="SAM" id="Phobius"/>
    </source>
</evidence>
<feature type="transmembrane region" description="Helical" evidence="12">
    <location>
        <begin position="500"/>
        <end position="516"/>
    </location>
</feature>
<dbReference type="GO" id="GO:0016175">
    <property type="term" value="F:superoxide-generating NAD(P)H oxidase activity"/>
    <property type="evidence" value="ECO:0007669"/>
    <property type="project" value="TreeGrafter"/>
</dbReference>
<evidence type="ECO:0000256" key="3">
    <source>
        <dbReference type="ARBA" id="ARBA00022692"/>
    </source>
</evidence>
<feature type="region of interest" description="Disordered" evidence="11">
    <location>
        <begin position="660"/>
        <end position="683"/>
    </location>
</feature>
<dbReference type="CDD" id="cd00051">
    <property type="entry name" value="EFh"/>
    <property type="match status" value="2"/>
</dbReference>
<name>A0A9D4R9Q9_DREPO</name>
<evidence type="ECO:0000256" key="8">
    <source>
        <dbReference type="ARBA" id="ARBA00023002"/>
    </source>
</evidence>
<keyword evidence="6" id="KW-0521">NADP</keyword>
<dbReference type="InterPro" id="IPR000778">
    <property type="entry name" value="Cyt_b245_heavy_chain"/>
</dbReference>
<feature type="domain" description="FAD-binding FR-type" evidence="14">
    <location>
        <begin position="547"/>
        <end position="656"/>
    </location>
</feature>
<dbReference type="PROSITE" id="PS50222">
    <property type="entry name" value="EF_HAND_2"/>
    <property type="match status" value="3"/>
</dbReference>
<dbReference type="InterPro" id="IPR018247">
    <property type="entry name" value="EF_Hand_1_Ca_BS"/>
</dbReference>
<dbReference type="CDD" id="cd06186">
    <property type="entry name" value="NOX_Duox_like_FAD_NADP"/>
    <property type="match status" value="1"/>
</dbReference>
<dbReference type="PROSITE" id="PS51384">
    <property type="entry name" value="FAD_FR"/>
    <property type="match status" value="1"/>
</dbReference>
<evidence type="ECO:0000313" key="15">
    <source>
        <dbReference type="EMBL" id="KAH3860354.1"/>
    </source>
</evidence>
<comment type="caution">
    <text evidence="15">The sequence shown here is derived from an EMBL/GenBank/DDBJ whole genome shotgun (WGS) entry which is preliminary data.</text>
</comment>
<keyword evidence="7 12" id="KW-1133">Transmembrane helix</keyword>
<keyword evidence="9 12" id="KW-0472">Membrane</keyword>
<feature type="transmembrane region" description="Helical" evidence="12">
    <location>
        <begin position="412"/>
        <end position="433"/>
    </location>
</feature>
<evidence type="ECO:0000256" key="11">
    <source>
        <dbReference type="SAM" id="MobiDB-lite"/>
    </source>
</evidence>
<dbReference type="GO" id="GO:0043020">
    <property type="term" value="C:NADPH oxidase complex"/>
    <property type="evidence" value="ECO:0007669"/>
    <property type="project" value="TreeGrafter"/>
</dbReference>
<feature type="compositionally biased region" description="Basic residues" evidence="11">
    <location>
        <begin position="669"/>
        <end position="683"/>
    </location>
</feature>